<feature type="region of interest" description="Disordered" evidence="1">
    <location>
        <begin position="354"/>
        <end position="380"/>
    </location>
</feature>
<comment type="caution">
    <text evidence="2">The sequence shown here is derived from an EMBL/GenBank/DDBJ whole genome shotgun (WGS) entry which is preliminary data.</text>
</comment>
<name>A0A4C1TVF2_EUMVA</name>
<reference evidence="2 3" key="1">
    <citation type="journal article" date="2019" name="Commun. Biol.">
        <title>The bagworm genome reveals a unique fibroin gene that provides high tensile strength.</title>
        <authorList>
            <person name="Kono N."/>
            <person name="Nakamura H."/>
            <person name="Ohtoshi R."/>
            <person name="Tomita M."/>
            <person name="Numata K."/>
            <person name="Arakawa K."/>
        </authorList>
    </citation>
    <scope>NUCLEOTIDE SEQUENCE [LARGE SCALE GENOMIC DNA]</scope>
</reference>
<dbReference type="AlphaFoldDB" id="A0A4C1TVF2"/>
<dbReference type="Proteomes" id="UP000299102">
    <property type="component" value="Unassembled WGS sequence"/>
</dbReference>
<protein>
    <submittedName>
        <fullName evidence="2">Uncharacterized protein</fullName>
    </submittedName>
</protein>
<sequence>MTAGPPTLGTTAYMIPVRPQTHRTDWSAYQRALQELLIGKSFFYPDEVDLATQHLIEKVQTAYSAATTYLPAPTSRRWDLPPRLQRALQQKRNLQRAPPWKETIEQAGEDWNSLHQLCRRLTRAPATVCPLFDKMEIHRYAAKDPGRALGGAICHTRHQTHAMPHRIKHKWTPRTKVPVALVPPLPGTTTCPWWRQPRRSSTSCLRSLRLGNRKLRRQEKEWQTRVRYLSIQIDSFMQMAAQVEHVIHQSKAVRSMLCTVLLLHLSLRAKVAHYKGYIHFRLTYASKDPSPVDIGLRMIVGAGLYVLNDVIACDLYIETVEGFIQHTGRRMYDIAHQGPHEFFRNIALMHERSSNGRPLQENSRRPSQPEGKATSAELTRDGIFTKWISPQGAATHLDPSG</sequence>
<gene>
    <name evidence="2" type="ORF">EVAR_16931_1</name>
</gene>
<accession>A0A4C1TVF2</accession>
<evidence type="ECO:0000313" key="3">
    <source>
        <dbReference type="Proteomes" id="UP000299102"/>
    </source>
</evidence>
<evidence type="ECO:0000313" key="2">
    <source>
        <dbReference type="EMBL" id="GBP17987.1"/>
    </source>
</evidence>
<dbReference type="EMBL" id="BGZK01000092">
    <property type="protein sequence ID" value="GBP17987.1"/>
    <property type="molecule type" value="Genomic_DNA"/>
</dbReference>
<evidence type="ECO:0000256" key="1">
    <source>
        <dbReference type="SAM" id="MobiDB-lite"/>
    </source>
</evidence>
<organism evidence="2 3">
    <name type="scientific">Eumeta variegata</name>
    <name type="common">Bagworm moth</name>
    <name type="synonym">Eumeta japonica</name>
    <dbReference type="NCBI Taxonomy" id="151549"/>
    <lineage>
        <taxon>Eukaryota</taxon>
        <taxon>Metazoa</taxon>
        <taxon>Ecdysozoa</taxon>
        <taxon>Arthropoda</taxon>
        <taxon>Hexapoda</taxon>
        <taxon>Insecta</taxon>
        <taxon>Pterygota</taxon>
        <taxon>Neoptera</taxon>
        <taxon>Endopterygota</taxon>
        <taxon>Lepidoptera</taxon>
        <taxon>Glossata</taxon>
        <taxon>Ditrysia</taxon>
        <taxon>Tineoidea</taxon>
        <taxon>Psychidae</taxon>
        <taxon>Oiketicinae</taxon>
        <taxon>Eumeta</taxon>
    </lineage>
</organism>
<keyword evidence="3" id="KW-1185">Reference proteome</keyword>
<dbReference type="OrthoDB" id="410155at2759"/>
<proteinExistence type="predicted"/>